<sequence>MRLSAFSDYSLRVLMHLGTHTDRLATIGEIAKLYDISENHLTKVVHQLGRAGYIDTLRGKGGGIRLARAPRQIPLGEVLRHTETDFALVECFGEASRCHIEPDCQLKPILNEALVAMFRVLDGYTLADILTPGIERPAVIKVIRHSIAEDKA</sequence>
<protein>
    <submittedName>
        <fullName evidence="2">Rrf2 family transcriptional regulator</fullName>
    </submittedName>
</protein>
<evidence type="ECO:0000313" key="3">
    <source>
        <dbReference type="Proteomes" id="UP000244930"/>
    </source>
</evidence>
<dbReference type="NCBIfam" id="TIGR00738">
    <property type="entry name" value="rrf2_super"/>
    <property type="match status" value="1"/>
</dbReference>
<dbReference type="InterPro" id="IPR000944">
    <property type="entry name" value="Tscrpt_reg_Rrf2"/>
</dbReference>
<evidence type="ECO:0000256" key="1">
    <source>
        <dbReference type="ARBA" id="ARBA00023125"/>
    </source>
</evidence>
<dbReference type="GO" id="GO:0003700">
    <property type="term" value="F:DNA-binding transcription factor activity"/>
    <property type="evidence" value="ECO:0007669"/>
    <property type="project" value="TreeGrafter"/>
</dbReference>
<dbReference type="PROSITE" id="PS51197">
    <property type="entry name" value="HTH_RRF2_2"/>
    <property type="match status" value="1"/>
</dbReference>
<name>A0A2U8GPT9_9RHOO</name>
<reference evidence="2 3" key="1">
    <citation type="submission" date="2017-06" db="EMBL/GenBank/DDBJ databases">
        <title>Azoarcus.</title>
        <authorList>
            <person name="Woo J.-H."/>
            <person name="Kim H.-S."/>
        </authorList>
    </citation>
    <scope>NUCLEOTIDE SEQUENCE [LARGE SCALE GENOMIC DNA]</scope>
    <source>
        <strain evidence="2 3">TSPY31</strain>
    </source>
</reference>
<dbReference type="PANTHER" id="PTHR33221">
    <property type="entry name" value="WINGED HELIX-TURN-HELIX TRANSCRIPTIONAL REGULATOR, RRF2 FAMILY"/>
    <property type="match status" value="1"/>
</dbReference>
<dbReference type="AlphaFoldDB" id="A0A2U8GPT9"/>
<dbReference type="RefSeq" id="WP_108948734.1">
    <property type="nucleotide sequence ID" value="NZ_CP022187.1"/>
</dbReference>
<dbReference type="EMBL" id="CP022187">
    <property type="protein sequence ID" value="AWI75026.1"/>
    <property type="molecule type" value="Genomic_DNA"/>
</dbReference>
<dbReference type="GO" id="GO:0005829">
    <property type="term" value="C:cytosol"/>
    <property type="evidence" value="ECO:0007669"/>
    <property type="project" value="TreeGrafter"/>
</dbReference>
<dbReference type="PANTHER" id="PTHR33221:SF4">
    <property type="entry name" value="HTH-TYPE TRANSCRIPTIONAL REPRESSOR NSRR"/>
    <property type="match status" value="1"/>
</dbReference>
<keyword evidence="3" id="KW-1185">Reference proteome</keyword>
<dbReference type="PROSITE" id="PS01332">
    <property type="entry name" value="HTH_RRF2_1"/>
    <property type="match status" value="1"/>
</dbReference>
<accession>A0A2U8GPT9</accession>
<dbReference type="Pfam" id="PF02082">
    <property type="entry name" value="Rrf2"/>
    <property type="match status" value="1"/>
</dbReference>
<dbReference type="KEGG" id="acom:CEW83_07140"/>
<dbReference type="GO" id="GO:0003677">
    <property type="term" value="F:DNA binding"/>
    <property type="evidence" value="ECO:0007669"/>
    <property type="project" value="UniProtKB-KW"/>
</dbReference>
<dbReference type="SUPFAM" id="SSF46785">
    <property type="entry name" value="Winged helix' DNA-binding domain"/>
    <property type="match status" value="1"/>
</dbReference>
<gene>
    <name evidence="2" type="ORF">CEW83_07140</name>
</gene>
<dbReference type="InterPro" id="IPR036390">
    <property type="entry name" value="WH_DNA-bd_sf"/>
</dbReference>
<dbReference type="Proteomes" id="UP000244930">
    <property type="component" value="Chromosome"/>
</dbReference>
<dbReference type="InterPro" id="IPR030489">
    <property type="entry name" value="TR_Rrf2-type_CS"/>
</dbReference>
<dbReference type="InterPro" id="IPR036388">
    <property type="entry name" value="WH-like_DNA-bd_sf"/>
</dbReference>
<dbReference type="Gene3D" id="1.10.10.10">
    <property type="entry name" value="Winged helix-like DNA-binding domain superfamily/Winged helix DNA-binding domain"/>
    <property type="match status" value="1"/>
</dbReference>
<evidence type="ECO:0000313" key="2">
    <source>
        <dbReference type="EMBL" id="AWI75026.1"/>
    </source>
</evidence>
<keyword evidence="1" id="KW-0238">DNA-binding</keyword>
<organism evidence="2 3">
    <name type="scientific">Parazoarcus communis</name>
    <dbReference type="NCBI Taxonomy" id="41977"/>
    <lineage>
        <taxon>Bacteria</taxon>
        <taxon>Pseudomonadati</taxon>
        <taxon>Pseudomonadota</taxon>
        <taxon>Betaproteobacteria</taxon>
        <taxon>Rhodocyclales</taxon>
        <taxon>Zoogloeaceae</taxon>
        <taxon>Parazoarcus</taxon>
    </lineage>
</organism>
<proteinExistence type="predicted"/>